<feature type="domain" description="SPOR" evidence="3">
    <location>
        <begin position="169"/>
        <end position="249"/>
    </location>
</feature>
<dbReference type="GO" id="GO:0032153">
    <property type="term" value="C:cell division site"/>
    <property type="evidence" value="ECO:0007669"/>
    <property type="project" value="TreeGrafter"/>
</dbReference>
<evidence type="ECO:0000259" key="3">
    <source>
        <dbReference type="PROSITE" id="PS51724"/>
    </source>
</evidence>
<feature type="compositionally biased region" description="Low complexity" evidence="1">
    <location>
        <begin position="123"/>
        <end position="134"/>
    </location>
</feature>
<dbReference type="RefSeq" id="WP_085009291.1">
    <property type="nucleotide sequence ID" value="NZ_NAAD01000002.1"/>
</dbReference>
<dbReference type="GO" id="GO:0032506">
    <property type="term" value="P:cytokinetic process"/>
    <property type="evidence" value="ECO:0007669"/>
    <property type="project" value="TreeGrafter"/>
</dbReference>
<dbReference type="PANTHER" id="PTHR38687">
    <property type="entry name" value="CELL DIVISION PROTEIN DEDD-RELATED"/>
    <property type="match status" value="1"/>
</dbReference>
<dbReference type="PROSITE" id="PS51724">
    <property type="entry name" value="SPOR"/>
    <property type="match status" value="1"/>
</dbReference>
<feature type="compositionally biased region" description="Polar residues" evidence="1">
    <location>
        <begin position="72"/>
        <end position="81"/>
    </location>
</feature>
<protein>
    <recommendedName>
        <fullName evidence="3">SPOR domain-containing protein</fullName>
    </recommendedName>
</protein>
<feature type="region of interest" description="Disordered" evidence="1">
    <location>
        <begin position="46"/>
        <end position="169"/>
    </location>
</feature>
<dbReference type="GO" id="GO:0042834">
    <property type="term" value="F:peptidoglycan binding"/>
    <property type="evidence" value="ECO:0007669"/>
    <property type="project" value="InterPro"/>
</dbReference>
<name>A0A1X0YCW3_9BACT</name>
<dbReference type="PANTHER" id="PTHR38687:SF1">
    <property type="entry name" value="CELL DIVISION PROTEIN DEDD"/>
    <property type="match status" value="1"/>
</dbReference>
<comment type="caution">
    <text evidence="4">The sequence shown here is derived from an EMBL/GenBank/DDBJ whole genome shotgun (WGS) entry which is preliminary data.</text>
</comment>
<evidence type="ECO:0000313" key="5">
    <source>
        <dbReference type="Proteomes" id="UP000193136"/>
    </source>
</evidence>
<feature type="transmembrane region" description="Helical" evidence="2">
    <location>
        <begin position="20"/>
        <end position="41"/>
    </location>
</feature>
<proteinExistence type="predicted"/>
<dbReference type="OrthoDB" id="7063246at2"/>
<keyword evidence="2" id="KW-1133">Transmembrane helix</keyword>
<reference evidence="4 5" key="1">
    <citation type="submission" date="2017-03" db="EMBL/GenBank/DDBJ databases">
        <title>Genome sequence of Geothermobacter sp. EPR-M, Deep-Sea Iron Reducer.</title>
        <authorList>
            <person name="Tully B."/>
            <person name="Savalia P."/>
            <person name="Abuyen K."/>
            <person name="Baughan C."/>
            <person name="Romero E."/>
            <person name="Ronkowski C."/>
            <person name="Torres B."/>
            <person name="Tremblay J."/>
            <person name="Trujillo A."/>
            <person name="Tyler M."/>
            <person name="Perez-Rodriguez I."/>
            <person name="Amend J."/>
        </authorList>
    </citation>
    <scope>NUCLEOTIDE SEQUENCE [LARGE SCALE GENOMIC DNA]</scope>
    <source>
        <strain evidence="4 5">EPR-M</strain>
    </source>
</reference>
<keyword evidence="5" id="KW-1185">Reference proteome</keyword>
<dbReference type="SUPFAM" id="SSF110997">
    <property type="entry name" value="Sporulation related repeat"/>
    <property type="match status" value="1"/>
</dbReference>
<dbReference type="GO" id="GO:0030428">
    <property type="term" value="C:cell septum"/>
    <property type="evidence" value="ECO:0007669"/>
    <property type="project" value="TreeGrafter"/>
</dbReference>
<dbReference type="AlphaFoldDB" id="A0A1X0YCW3"/>
<evidence type="ECO:0000256" key="1">
    <source>
        <dbReference type="SAM" id="MobiDB-lite"/>
    </source>
</evidence>
<sequence>MAQAQRVVSRTQRRMERKQAVILVLLVLVVSLASFSLGVMVGRSGGRAPSPVVRMDQPLSLPKADSAGAASTPATGQSPPAATTDVVSGAQAPAAAAEGAPDKLTFYDTLPRGEQPLGSGINLPPATTPAPSSLPEKEAAATRPVRQARPTAVSKPAVPAPRTTSSAAPVSGPGYVVQIASFQKVEQATALRNRLAGKGYVTFVKRADLGSKGIWHRVYAGPYSERGLADKAAGRLRKEEKFSPLVRKR</sequence>
<organism evidence="4 5">
    <name type="scientific">Geothermobacter hydrogeniphilus</name>
    <dbReference type="NCBI Taxonomy" id="1969733"/>
    <lineage>
        <taxon>Bacteria</taxon>
        <taxon>Pseudomonadati</taxon>
        <taxon>Thermodesulfobacteriota</taxon>
        <taxon>Desulfuromonadia</taxon>
        <taxon>Desulfuromonadales</taxon>
        <taxon>Geothermobacteraceae</taxon>
        <taxon>Geothermobacter</taxon>
    </lineage>
</organism>
<gene>
    <name evidence="4" type="ORF">B5V00_03115</name>
</gene>
<dbReference type="Gene3D" id="3.30.70.1070">
    <property type="entry name" value="Sporulation related repeat"/>
    <property type="match status" value="1"/>
</dbReference>
<dbReference type="InterPro" id="IPR036680">
    <property type="entry name" value="SPOR-like_sf"/>
</dbReference>
<feature type="compositionally biased region" description="Low complexity" evidence="1">
    <location>
        <begin position="89"/>
        <end position="99"/>
    </location>
</feature>
<keyword evidence="2" id="KW-0812">Transmembrane</keyword>
<evidence type="ECO:0000256" key="2">
    <source>
        <dbReference type="SAM" id="Phobius"/>
    </source>
</evidence>
<accession>A0A1X0YCW3</accession>
<dbReference type="Pfam" id="PF05036">
    <property type="entry name" value="SPOR"/>
    <property type="match status" value="1"/>
</dbReference>
<dbReference type="STRING" id="1969733.B5V00_03115"/>
<keyword evidence="2" id="KW-0472">Membrane</keyword>
<evidence type="ECO:0000313" key="4">
    <source>
        <dbReference type="EMBL" id="ORJ63051.1"/>
    </source>
</evidence>
<dbReference type="Proteomes" id="UP000193136">
    <property type="component" value="Unassembled WGS sequence"/>
</dbReference>
<dbReference type="InterPro" id="IPR007730">
    <property type="entry name" value="SPOR-like_dom"/>
</dbReference>
<dbReference type="EMBL" id="NAAD01000002">
    <property type="protein sequence ID" value="ORJ63051.1"/>
    <property type="molecule type" value="Genomic_DNA"/>
</dbReference>
<dbReference type="InterPro" id="IPR052521">
    <property type="entry name" value="Cell_div_SPOR-domain"/>
</dbReference>